<dbReference type="InterPro" id="IPR007492">
    <property type="entry name" value="LytTR_DNA-bd_dom"/>
</dbReference>
<dbReference type="PROSITE" id="PS50930">
    <property type="entry name" value="HTH_LYTTR"/>
    <property type="match status" value="1"/>
</dbReference>
<dbReference type="SMART" id="SM00448">
    <property type="entry name" value="REC"/>
    <property type="match status" value="1"/>
</dbReference>
<dbReference type="Pfam" id="PF00072">
    <property type="entry name" value="Response_reg"/>
    <property type="match status" value="1"/>
</dbReference>
<evidence type="ECO:0000259" key="2">
    <source>
        <dbReference type="PROSITE" id="PS50110"/>
    </source>
</evidence>
<dbReference type="SMART" id="SM00850">
    <property type="entry name" value="LytTR"/>
    <property type="match status" value="1"/>
</dbReference>
<dbReference type="PANTHER" id="PTHR37299:SF1">
    <property type="entry name" value="STAGE 0 SPORULATION PROTEIN A HOMOLOG"/>
    <property type="match status" value="1"/>
</dbReference>
<name>A0A4V3C5B5_9BACT</name>
<reference evidence="4 5" key="1">
    <citation type="submission" date="2019-03" db="EMBL/GenBank/DDBJ databases">
        <title>Genomic Encyclopedia of Archaeal and Bacterial Type Strains, Phase II (KMG-II): from individual species to whole genera.</title>
        <authorList>
            <person name="Goeker M."/>
        </authorList>
    </citation>
    <scope>NUCLEOTIDE SEQUENCE [LARGE SCALE GENOMIC DNA]</scope>
    <source>
        <strain evidence="4 5">DSM 28323</strain>
    </source>
</reference>
<dbReference type="SUPFAM" id="SSF52172">
    <property type="entry name" value="CheY-like"/>
    <property type="match status" value="1"/>
</dbReference>
<feature type="domain" description="HTH LytTR-type" evidence="3">
    <location>
        <begin position="133"/>
        <end position="233"/>
    </location>
</feature>
<sequence>MSSHIKCVAVDDEPLALELISKHIQQTPGLELIQTFDDAIQAGEFIRNHDIDLLFLDINMPDITGLDLLKSLPQKPMTIFTTAYKKFAYEGFELDIIDYLLKPISFDRFTKAVLKVQQKLKAKKTITQQEAHFVVRSEYKMVRIELSSILYVEGVEDYVKFHIENERPVMTLMTLKSVLEKLSSHRFYRIHRSYIVPVAKVRSILNKKITLSNGTVLPISDSYADFIQQWNQSGL</sequence>
<dbReference type="EMBL" id="SNWP01000010">
    <property type="protein sequence ID" value="TDO29188.1"/>
    <property type="molecule type" value="Genomic_DNA"/>
</dbReference>
<dbReference type="GO" id="GO:0000156">
    <property type="term" value="F:phosphorelay response regulator activity"/>
    <property type="evidence" value="ECO:0007669"/>
    <property type="project" value="InterPro"/>
</dbReference>
<dbReference type="InterPro" id="IPR001789">
    <property type="entry name" value="Sig_transdc_resp-reg_receiver"/>
</dbReference>
<evidence type="ECO:0000259" key="3">
    <source>
        <dbReference type="PROSITE" id="PS50930"/>
    </source>
</evidence>
<feature type="domain" description="Response regulatory" evidence="2">
    <location>
        <begin position="6"/>
        <end position="117"/>
    </location>
</feature>
<dbReference type="GO" id="GO:0003677">
    <property type="term" value="F:DNA binding"/>
    <property type="evidence" value="ECO:0007669"/>
    <property type="project" value="InterPro"/>
</dbReference>
<dbReference type="PANTHER" id="PTHR37299">
    <property type="entry name" value="TRANSCRIPTIONAL REGULATOR-RELATED"/>
    <property type="match status" value="1"/>
</dbReference>
<dbReference type="InterPro" id="IPR011006">
    <property type="entry name" value="CheY-like_superfamily"/>
</dbReference>
<feature type="modified residue" description="4-aspartylphosphate" evidence="1">
    <location>
        <position position="57"/>
    </location>
</feature>
<dbReference type="AlphaFoldDB" id="A0A4V3C5B5"/>
<dbReference type="Pfam" id="PF04397">
    <property type="entry name" value="LytTR"/>
    <property type="match status" value="1"/>
</dbReference>
<keyword evidence="5" id="KW-1185">Reference proteome</keyword>
<comment type="caution">
    <text evidence="4">The sequence shown here is derived from an EMBL/GenBank/DDBJ whole genome shotgun (WGS) entry which is preliminary data.</text>
</comment>
<organism evidence="4 5">
    <name type="scientific">Sediminibacterium goheungense</name>
    <dbReference type="NCBI Taxonomy" id="1086393"/>
    <lineage>
        <taxon>Bacteria</taxon>
        <taxon>Pseudomonadati</taxon>
        <taxon>Bacteroidota</taxon>
        <taxon>Chitinophagia</taxon>
        <taxon>Chitinophagales</taxon>
        <taxon>Chitinophagaceae</taxon>
        <taxon>Sediminibacterium</taxon>
    </lineage>
</organism>
<proteinExistence type="predicted"/>
<dbReference type="Gene3D" id="3.40.50.2300">
    <property type="match status" value="1"/>
</dbReference>
<evidence type="ECO:0000313" key="4">
    <source>
        <dbReference type="EMBL" id="TDO29188.1"/>
    </source>
</evidence>
<dbReference type="Proteomes" id="UP000295741">
    <property type="component" value="Unassembled WGS sequence"/>
</dbReference>
<dbReference type="OrthoDB" id="1646880at2"/>
<dbReference type="RefSeq" id="WP_133473792.1">
    <property type="nucleotide sequence ID" value="NZ_SNWP01000010.1"/>
</dbReference>
<gene>
    <name evidence="4" type="ORF">BC659_1271</name>
</gene>
<keyword evidence="1" id="KW-0597">Phosphoprotein</keyword>
<dbReference type="InterPro" id="IPR046947">
    <property type="entry name" value="LytR-like"/>
</dbReference>
<protein>
    <submittedName>
        <fullName evidence="4">LytTR family two component transcriptional regulator</fullName>
    </submittedName>
</protein>
<accession>A0A4V3C5B5</accession>
<evidence type="ECO:0000256" key="1">
    <source>
        <dbReference type="PROSITE-ProRule" id="PRU00169"/>
    </source>
</evidence>
<dbReference type="PROSITE" id="PS50110">
    <property type="entry name" value="RESPONSE_REGULATORY"/>
    <property type="match status" value="1"/>
</dbReference>
<dbReference type="Gene3D" id="2.40.50.1020">
    <property type="entry name" value="LytTr DNA-binding domain"/>
    <property type="match status" value="1"/>
</dbReference>
<evidence type="ECO:0000313" key="5">
    <source>
        <dbReference type="Proteomes" id="UP000295741"/>
    </source>
</evidence>